<sequence>MVNTEDGTTINYRKNPFQLLFEQPKAVRSNPQNSSINYEDVTESLLEIKDDNKNLSTALLNANRGDFKLKISVPPNKHSGKLDGQAVISDAEGNLITILAENFSIAKIPGRKSPVQVGVDIEYKSYEKYLAPGRFIRLAFRYSTSKESRLGFVSLPITDPRPKELKRYFTGAMMSSDGSPLEIVLDPRNIHQRILKPKENIINFQVPFDDKEIIFNKLEDENLTRVSSLDLSTIKFPDRKPTRPVTVSCQLSQSISKSITRPNWPLPPPQKKLHQKADSISSEISSAASLSSITSELTSTMTEDTASTITMPSKLSTFSSHSSVTQKVKKQSTLTEASVNTIKKQPNPYQFKQQQKQIPAKQQLKPVTYDIMIVPHRHFQDEADSALSSGDLRLIISGTNGRKSNELVVKNRTCSLKDTDAIGKPKEVVIKHSNSDRVWLLDYVCIKSNQYGRQLFPFNDWFDQYSYKLQTREKTRFHVVLSTGKKGMELLREDVQIIISGRSRKSNRWNLGYSNPHPQASQRFNAYETDIFTLTDDDVGKPESIFLWIPQKNKKWSVDAAELRIFRSADACLRNVPDEVVTFKILKPYYKNEFTLYSS</sequence>
<dbReference type="Proteomes" id="UP001158576">
    <property type="component" value="Chromosome 1"/>
</dbReference>
<dbReference type="Gene3D" id="2.60.60.20">
    <property type="entry name" value="PLAT/LH2 domain"/>
    <property type="match status" value="1"/>
</dbReference>
<evidence type="ECO:0000256" key="1">
    <source>
        <dbReference type="PROSITE-ProRule" id="PRU00152"/>
    </source>
</evidence>
<dbReference type="InterPro" id="IPR001024">
    <property type="entry name" value="PLAT/LH2_dom"/>
</dbReference>
<comment type="caution">
    <text evidence="1">Lacks conserved residue(s) required for the propagation of feature annotation.</text>
</comment>
<keyword evidence="4" id="KW-1185">Reference proteome</keyword>
<evidence type="ECO:0000259" key="2">
    <source>
        <dbReference type="PROSITE" id="PS50095"/>
    </source>
</evidence>
<dbReference type="PROSITE" id="PS50095">
    <property type="entry name" value="PLAT"/>
    <property type="match status" value="1"/>
</dbReference>
<dbReference type="EMBL" id="OU015566">
    <property type="protein sequence ID" value="CAG5105742.1"/>
    <property type="molecule type" value="Genomic_DNA"/>
</dbReference>
<organism evidence="3 4">
    <name type="scientific">Oikopleura dioica</name>
    <name type="common">Tunicate</name>
    <dbReference type="NCBI Taxonomy" id="34765"/>
    <lineage>
        <taxon>Eukaryota</taxon>
        <taxon>Metazoa</taxon>
        <taxon>Chordata</taxon>
        <taxon>Tunicata</taxon>
        <taxon>Appendicularia</taxon>
        <taxon>Copelata</taxon>
        <taxon>Oikopleuridae</taxon>
        <taxon>Oikopleura</taxon>
    </lineage>
</organism>
<protein>
    <submittedName>
        <fullName evidence="3">Oidioi.mRNA.OKI2018_I69.chr1.g2412.t1.cds</fullName>
    </submittedName>
</protein>
<proteinExistence type="predicted"/>
<reference evidence="3 4" key="1">
    <citation type="submission" date="2021-04" db="EMBL/GenBank/DDBJ databases">
        <authorList>
            <person name="Bliznina A."/>
        </authorList>
    </citation>
    <scope>NUCLEOTIDE SEQUENCE [LARGE SCALE GENOMIC DNA]</scope>
</reference>
<feature type="domain" description="PLAT" evidence="2">
    <location>
        <begin position="367"/>
        <end position="476"/>
    </location>
</feature>
<accession>A0ABN7SUX7</accession>
<gene>
    <name evidence="3" type="ORF">OKIOD_LOCUS11177</name>
</gene>
<evidence type="ECO:0000313" key="3">
    <source>
        <dbReference type="EMBL" id="CAG5105742.1"/>
    </source>
</evidence>
<evidence type="ECO:0000313" key="4">
    <source>
        <dbReference type="Proteomes" id="UP001158576"/>
    </source>
</evidence>
<name>A0ABN7SUX7_OIKDI</name>